<dbReference type="EMBL" id="CAUOFW020001403">
    <property type="protein sequence ID" value="CAK9144584.1"/>
    <property type="molecule type" value="Genomic_DNA"/>
</dbReference>
<organism evidence="3 5">
    <name type="scientific">Ilex paraguariensis</name>
    <name type="common">yerba mate</name>
    <dbReference type="NCBI Taxonomy" id="185542"/>
    <lineage>
        <taxon>Eukaryota</taxon>
        <taxon>Viridiplantae</taxon>
        <taxon>Streptophyta</taxon>
        <taxon>Embryophyta</taxon>
        <taxon>Tracheophyta</taxon>
        <taxon>Spermatophyta</taxon>
        <taxon>Magnoliopsida</taxon>
        <taxon>eudicotyledons</taxon>
        <taxon>Gunneridae</taxon>
        <taxon>Pentapetalae</taxon>
        <taxon>asterids</taxon>
        <taxon>campanulids</taxon>
        <taxon>Aquifoliales</taxon>
        <taxon>Aquifoliaceae</taxon>
        <taxon>Ilex</taxon>
    </lineage>
</organism>
<protein>
    <recommendedName>
        <fullName evidence="1">peptidylprolyl isomerase</fullName>
        <ecNumber evidence="1">5.2.1.8</ecNumber>
    </recommendedName>
</protein>
<dbReference type="Gene3D" id="3.10.50.40">
    <property type="match status" value="1"/>
</dbReference>
<feature type="domain" description="PPIase FKBP-type" evidence="2">
    <location>
        <begin position="121"/>
        <end position="182"/>
    </location>
</feature>
<dbReference type="PROSITE" id="PS50059">
    <property type="entry name" value="FKBP_PPIASE"/>
    <property type="match status" value="1"/>
</dbReference>
<dbReference type="AlphaFoldDB" id="A0ABC8RI01"/>
<evidence type="ECO:0000259" key="2">
    <source>
        <dbReference type="PROSITE" id="PS50059"/>
    </source>
</evidence>
<gene>
    <name evidence="3" type="ORF">ILEXP_LOCUS12334</name>
    <name evidence="4" type="ORF">ILEXP_LOCUS58117</name>
</gene>
<keyword evidence="1" id="KW-0697">Rotamase</keyword>
<reference evidence="3 5" key="1">
    <citation type="submission" date="2024-02" db="EMBL/GenBank/DDBJ databases">
        <authorList>
            <person name="Vignale AGUSTIN F."/>
            <person name="Sosa J E."/>
            <person name="Modenutti C."/>
        </authorList>
    </citation>
    <scope>NUCLEOTIDE SEQUENCE [LARGE SCALE GENOMIC DNA]</scope>
</reference>
<dbReference type="PANTHER" id="PTHR47833">
    <property type="entry name" value="PHOTOSYNTHETIC NDH SUBUNIT OF LUMENAL LOCATION 4, CHLOROPLASTIC"/>
    <property type="match status" value="1"/>
</dbReference>
<dbReference type="InterPro" id="IPR044183">
    <property type="entry name" value="PNSL4/FKBP13-like"/>
</dbReference>
<dbReference type="InterPro" id="IPR001179">
    <property type="entry name" value="PPIase_FKBP_dom"/>
</dbReference>
<dbReference type="Pfam" id="PF00254">
    <property type="entry name" value="FKBP_C"/>
    <property type="match status" value="1"/>
</dbReference>
<comment type="catalytic activity">
    <reaction evidence="1">
        <text>[protein]-peptidylproline (omega=180) = [protein]-peptidylproline (omega=0)</text>
        <dbReference type="Rhea" id="RHEA:16237"/>
        <dbReference type="Rhea" id="RHEA-COMP:10747"/>
        <dbReference type="Rhea" id="RHEA-COMP:10748"/>
        <dbReference type="ChEBI" id="CHEBI:83833"/>
        <dbReference type="ChEBI" id="CHEBI:83834"/>
        <dbReference type="EC" id="5.2.1.8"/>
    </reaction>
</comment>
<proteinExistence type="predicted"/>
<evidence type="ECO:0000313" key="3">
    <source>
        <dbReference type="EMBL" id="CAK9144584.1"/>
    </source>
</evidence>
<evidence type="ECO:0000313" key="4">
    <source>
        <dbReference type="EMBL" id="CAK9187548.1"/>
    </source>
</evidence>
<dbReference type="PANTHER" id="PTHR47833:SF2">
    <property type="entry name" value="PEPTIDYLPROLYL ISOMERASE"/>
    <property type="match status" value="1"/>
</dbReference>
<dbReference type="EC" id="5.2.1.8" evidence="1"/>
<dbReference type="EMBL" id="CAUOFW020010035">
    <property type="protein sequence ID" value="CAK9187548.1"/>
    <property type="molecule type" value="Genomic_DNA"/>
</dbReference>
<dbReference type="GO" id="GO:0003755">
    <property type="term" value="F:peptidyl-prolyl cis-trans isomerase activity"/>
    <property type="evidence" value="ECO:0007669"/>
    <property type="project" value="UniProtKB-KW"/>
</dbReference>
<evidence type="ECO:0000313" key="5">
    <source>
        <dbReference type="Proteomes" id="UP001642360"/>
    </source>
</evidence>
<comment type="caution">
    <text evidence="3">The sequence shown here is derived from an EMBL/GenBank/DDBJ whole genome shotgun (WGS) entry which is preliminary data.</text>
</comment>
<name>A0ABC8RI01_9AQUA</name>
<sequence>MSSLPFSLLSLPPTNHSTSITSCLLYKNLHTTEASSAKSTSHHITSSHLLKLNENSTLCARREVIGLGVCSGLLQVLLQPQAFAAAAAAEAEASPCELTETPSGLAYCDKALGSGPEAVKGQLIKAHYVGKLENGKVFDSSYNRGKPLTFRIGVGQVRTIFSTIMNCILLVNPGTVKSRMNQ</sequence>
<dbReference type="Proteomes" id="UP001642360">
    <property type="component" value="Unassembled WGS sequence"/>
</dbReference>
<evidence type="ECO:0000256" key="1">
    <source>
        <dbReference type="PROSITE-ProRule" id="PRU00277"/>
    </source>
</evidence>
<accession>A0ABC8RI01</accession>
<dbReference type="InterPro" id="IPR046357">
    <property type="entry name" value="PPIase_dom_sf"/>
</dbReference>
<keyword evidence="5" id="KW-1185">Reference proteome</keyword>
<keyword evidence="1" id="KW-0413">Isomerase</keyword>
<dbReference type="SUPFAM" id="SSF54534">
    <property type="entry name" value="FKBP-like"/>
    <property type="match status" value="1"/>
</dbReference>